<keyword evidence="2" id="KW-1185">Reference proteome</keyword>
<organism evidence="1 2">
    <name type="scientific">Afipia clevelandensis ATCC 49720</name>
    <dbReference type="NCBI Taxonomy" id="883079"/>
    <lineage>
        <taxon>Bacteria</taxon>
        <taxon>Pseudomonadati</taxon>
        <taxon>Pseudomonadota</taxon>
        <taxon>Alphaproteobacteria</taxon>
        <taxon>Hyphomicrobiales</taxon>
        <taxon>Nitrobacteraceae</taxon>
        <taxon>Afipia</taxon>
    </lineage>
</organism>
<dbReference type="EMBL" id="AGWY01000005">
    <property type="protein sequence ID" value="EKS39944.1"/>
    <property type="molecule type" value="Genomic_DNA"/>
</dbReference>
<evidence type="ECO:0000313" key="1">
    <source>
        <dbReference type="EMBL" id="EKS39944.1"/>
    </source>
</evidence>
<dbReference type="HOGENOM" id="CLU_1773454_0_0_5"/>
<evidence type="ECO:0000313" key="2">
    <source>
        <dbReference type="Proteomes" id="UP000001095"/>
    </source>
</evidence>
<dbReference type="AlphaFoldDB" id="K8PGP1"/>
<accession>K8PGP1</accession>
<proteinExistence type="predicted"/>
<protein>
    <submittedName>
        <fullName evidence="1">Uncharacterized protein</fullName>
    </submittedName>
</protein>
<gene>
    <name evidence="1" type="ORF">HMPREF9696_00956</name>
</gene>
<reference evidence="1 2" key="1">
    <citation type="submission" date="2012-04" db="EMBL/GenBank/DDBJ databases">
        <title>The Genome Sequence of Afipia clevelandensis ATCC 49720.</title>
        <authorList>
            <consortium name="The Broad Institute Genome Sequencing Platform"/>
            <person name="Earl A."/>
            <person name="Ward D."/>
            <person name="Feldgarden M."/>
            <person name="Gevers D."/>
            <person name="Huys G."/>
            <person name="Walker B."/>
            <person name="Young S.K."/>
            <person name="Zeng Q."/>
            <person name="Gargeya S."/>
            <person name="Fitzgerald M."/>
            <person name="Haas B."/>
            <person name="Abouelleil A."/>
            <person name="Alvarado L."/>
            <person name="Arachchi H.M."/>
            <person name="Berlin A."/>
            <person name="Chapman S.B."/>
            <person name="Goldberg J."/>
            <person name="Griggs A."/>
            <person name="Gujja S."/>
            <person name="Hansen M."/>
            <person name="Howarth C."/>
            <person name="Imamovic A."/>
            <person name="Larimer J."/>
            <person name="McCowen C."/>
            <person name="Montmayeur A."/>
            <person name="Murphy C."/>
            <person name="Neiman D."/>
            <person name="Pearson M."/>
            <person name="Priest M."/>
            <person name="Roberts A."/>
            <person name="Saif S."/>
            <person name="Shea T."/>
            <person name="Sisk P."/>
            <person name="Sykes S."/>
            <person name="Wortman J."/>
            <person name="Nusbaum C."/>
            <person name="Birren B."/>
        </authorList>
    </citation>
    <scope>NUCLEOTIDE SEQUENCE [LARGE SCALE GENOMIC DNA]</scope>
    <source>
        <strain evidence="1 2">ATCC 49720</strain>
    </source>
</reference>
<sequence>MIQLNLDLTREQVMKTMIDLTRPSVLHRIILAGGDSSAAELDLRRRGFLRVSTTRRSVPRGQYTIGLVTGQHSLQAFEQSVTEVSAFMSTTAAIAIVIDFHATGSNLKVRALLERLGFHIEAGVRCHEQFLLSARRRNFSHITKAA</sequence>
<dbReference type="PATRIC" id="fig|883079.3.peg.973"/>
<dbReference type="OrthoDB" id="8230690at2"/>
<dbReference type="Proteomes" id="UP000001095">
    <property type="component" value="Unassembled WGS sequence"/>
</dbReference>
<comment type="caution">
    <text evidence="1">The sequence shown here is derived from an EMBL/GenBank/DDBJ whole genome shotgun (WGS) entry which is preliminary data.</text>
</comment>
<name>K8PGP1_9BRAD</name>